<dbReference type="HOGENOM" id="CLU_1745421_0_0_1"/>
<keyword evidence="2" id="KW-0378">Hydrolase</keyword>
<evidence type="ECO:0000256" key="1">
    <source>
        <dbReference type="ARBA" id="ARBA00022722"/>
    </source>
</evidence>
<dbReference type="OMA" id="EYETCAD"/>
<evidence type="ECO:0000256" key="5">
    <source>
        <dbReference type="ARBA" id="ARBA00029543"/>
    </source>
</evidence>
<reference evidence="9" key="2">
    <citation type="submission" date="2012-11" db="EMBL/GenBank/DDBJ databases">
        <authorList>
            <person name="Kuo A."/>
            <person name="Curtis B.A."/>
            <person name="Tanifuji G."/>
            <person name="Burki F."/>
            <person name="Gruber A."/>
            <person name="Irimia M."/>
            <person name="Maruyama S."/>
            <person name="Arias M.C."/>
            <person name="Ball S.G."/>
            <person name="Gile G.H."/>
            <person name="Hirakawa Y."/>
            <person name="Hopkins J.F."/>
            <person name="Rensing S.A."/>
            <person name="Schmutz J."/>
            <person name="Symeonidi A."/>
            <person name="Elias M."/>
            <person name="Eveleigh R.J."/>
            <person name="Herman E.K."/>
            <person name="Klute M.J."/>
            <person name="Nakayama T."/>
            <person name="Obornik M."/>
            <person name="Reyes-Prieto A."/>
            <person name="Armbrust E.V."/>
            <person name="Aves S.J."/>
            <person name="Beiko R.G."/>
            <person name="Coutinho P."/>
            <person name="Dacks J.B."/>
            <person name="Durnford D.G."/>
            <person name="Fast N.M."/>
            <person name="Green B.R."/>
            <person name="Grisdale C."/>
            <person name="Hempe F."/>
            <person name="Henrissat B."/>
            <person name="Hoppner M.P."/>
            <person name="Ishida K.-I."/>
            <person name="Kim E."/>
            <person name="Koreny L."/>
            <person name="Kroth P.G."/>
            <person name="Liu Y."/>
            <person name="Malik S.-B."/>
            <person name="Maier U.G."/>
            <person name="McRose D."/>
            <person name="Mock T."/>
            <person name="Neilson J.A."/>
            <person name="Onodera N.T."/>
            <person name="Poole A.M."/>
            <person name="Pritham E.J."/>
            <person name="Richards T.A."/>
            <person name="Rocap G."/>
            <person name="Roy S.W."/>
            <person name="Sarai C."/>
            <person name="Schaack S."/>
            <person name="Shirato S."/>
            <person name="Slamovits C.H."/>
            <person name="Spencer D.F."/>
            <person name="Suzuki S."/>
            <person name="Worden A.Z."/>
            <person name="Zauner S."/>
            <person name="Barry K."/>
            <person name="Bell C."/>
            <person name="Bharti A.K."/>
            <person name="Crow J.A."/>
            <person name="Grimwood J."/>
            <person name="Kramer R."/>
            <person name="Lindquist E."/>
            <person name="Lucas S."/>
            <person name="Salamov A."/>
            <person name="McFadden G.I."/>
            <person name="Lane C.E."/>
            <person name="Keeling P.J."/>
            <person name="Gray M.W."/>
            <person name="Grigoriev I.V."/>
            <person name="Archibald J.M."/>
        </authorList>
    </citation>
    <scope>NUCLEOTIDE SEQUENCE</scope>
    <source>
        <strain evidence="9">CCMP2712</strain>
    </source>
</reference>
<dbReference type="AlphaFoldDB" id="L1JYK3"/>
<evidence type="ECO:0000313" key="7">
    <source>
        <dbReference type="EMBL" id="EKX53414.1"/>
    </source>
</evidence>
<accession>L1JYK3</accession>
<dbReference type="InterPro" id="IPR027521">
    <property type="entry name" value="Usb1"/>
</dbReference>
<dbReference type="EnsemblProtists" id="EKX53414">
    <property type="protein sequence ID" value="EKX53414"/>
    <property type="gene ID" value="GUITHDRAFT_48966"/>
</dbReference>
<dbReference type="PANTHER" id="PTHR13522">
    <property type="entry name" value="U6 SNRNA PHOSPHODIESTERASE 1"/>
    <property type="match status" value="1"/>
</dbReference>
<dbReference type="SUPFAM" id="SSF55144">
    <property type="entry name" value="LigT-like"/>
    <property type="match status" value="1"/>
</dbReference>
<dbReference type="GO" id="GO:0034477">
    <property type="term" value="P:U6 snRNA 3'-end processing"/>
    <property type="evidence" value="ECO:0007669"/>
    <property type="project" value="InterPro"/>
</dbReference>
<dbReference type="GeneID" id="17309967"/>
<gene>
    <name evidence="7" type="ORF">GUITHDRAFT_48966</name>
</gene>
<evidence type="ECO:0000256" key="3">
    <source>
        <dbReference type="ARBA" id="ARBA00023239"/>
    </source>
</evidence>
<evidence type="ECO:0000313" key="9">
    <source>
        <dbReference type="Proteomes" id="UP000011087"/>
    </source>
</evidence>
<name>L1JYK3_GUITC</name>
<protein>
    <recommendedName>
        <fullName evidence="5">U6 snRNA phosphodiesterase 1</fullName>
    </recommendedName>
    <alternativeName>
        <fullName evidence="6">3'-5' RNA exonuclease USB1</fullName>
    </alternativeName>
</protein>
<dbReference type="PaxDb" id="55529-EKX53414"/>
<dbReference type="GO" id="GO:0016829">
    <property type="term" value="F:lyase activity"/>
    <property type="evidence" value="ECO:0007669"/>
    <property type="project" value="UniProtKB-KW"/>
</dbReference>
<dbReference type="InterPro" id="IPR009097">
    <property type="entry name" value="Cyclic_Pdiesterase"/>
</dbReference>
<dbReference type="EMBL" id="JH992970">
    <property type="protein sequence ID" value="EKX53414.1"/>
    <property type="molecule type" value="Genomic_DNA"/>
</dbReference>
<keyword evidence="3" id="KW-0456">Lyase</keyword>
<dbReference type="RefSeq" id="XP_005840394.1">
    <property type="nucleotide sequence ID" value="XM_005840337.1"/>
</dbReference>
<keyword evidence="9" id="KW-1185">Reference proteome</keyword>
<evidence type="ECO:0000313" key="8">
    <source>
        <dbReference type="EnsemblProtists" id="EKX53414"/>
    </source>
</evidence>
<reference evidence="7 9" key="1">
    <citation type="journal article" date="2012" name="Nature">
        <title>Algal genomes reveal evolutionary mosaicism and the fate of nucleomorphs.</title>
        <authorList>
            <consortium name="DOE Joint Genome Institute"/>
            <person name="Curtis B.A."/>
            <person name="Tanifuji G."/>
            <person name="Burki F."/>
            <person name="Gruber A."/>
            <person name="Irimia M."/>
            <person name="Maruyama S."/>
            <person name="Arias M.C."/>
            <person name="Ball S.G."/>
            <person name="Gile G.H."/>
            <person name="Hirakawa Y."/>
            <person name="Hopkins J.F."/>
            <person name="Kuo A."/>
            <person name="Rensing S.A."/>
            <person name="Schmutz J."/>
            <person name="Symeonidi A."/>
            <person name="Elias M."/>
            <person name="Eveleigh R.J."/>
            <person name="Herman E.K."/>
            <person name="Klute M.J."/>
            <person name="Nakayama T."/>
            <person name="Obornik M."/>
            <person name="Reyes-Prieto A."/>
            <person name="Armbrust E.V."/>
            <person name="Aves S.J."/>
            <person name="Beiko R.G."/>
            <person name="Coutinho P."/>
            <person name="Dacks J.B."/>
            <person name="Durnford D.G."/>
            <person name="Fast N.M."/>
            <person name="Green B.R."/>
            <person name="Grisdale C.J."/>
            <person name="Hempel F."/>
            <person name="Henrissat B."/>
            <person name="Hoppner M.P."/>
            <person name="Ishida K."/>
            <person name="Kim E."/>
            <person name="Koreny L."/>
            <person name="Kroth P.G."/>
            <person name="Liu Y."/>
            <person name="Malik S.B."/>
            <person name="Maier U.G."/>
            <person name="McRose D."/>
            <person name="Mock T."/>
            <person name="Neilson J.A."/>
            <person name="Onodera N.T."/>
            <person name="Poole A.M."/>
            <person name="Pritham E.J."/>
            <person name="Richards T.A."/>
            <person name="Rocap G."/>
            <person name="Roy S.W."/>
            <person name="Sarai C."/>
            <person name="Schaack S."/>
            <person name="Shirato S."/>
            <person name="Slamovits C.H."/>
            <person name="Spencer D.F."/>
            <person name="Suzuki S."/>
            <person name="Worden A.Z."/>
            <person name="Zauner S."/>
            <person name="Barry K."/>
            <person name="Bell C."/>
            <person name="Bharti A.K."/>
            <person name="Crow J.A."/>
            <person name="Grimwood J."/>
            <person name="Kramer R."/>
            <person name="Lindquist E."/>
            <person name="Lucas S."/>
            <person name="Salamov A."/>
            <person name="McFadden G.I."/>
            <person name="Lane C.E."/>
            <person name="Keeling P.J."/>
            <person name="Gray M.W."/>
            <person name="Grigoriev I.V."/>
            <person name="Archibald J.M."/>
        </authorList>
    </citation>
    <scope>NUCLEOTIDE SEQUENCE</scope>
    <source>
        <strain evidence="7 9">CCMP2712</strain>
    </source>
</reference>
<dbReference type="GO" id="GO:0000175">
    <property type="term" value="F:3'-5'-RNA exonuclease activity"/>
    <property type="evidence" value="ECO:0007669"/>
    <property type="project" value="TreeGrafter"/>
</dbReference>
<keyword evidence="1" id="KW-0540">Nuclease</keyword>
<organism evidence="7">
    <name type="scientific">Guillardia theta (strain CCMP2712)</name>
    <name type="common">Cryptophyte</name>
    <dbReference type="NCBI Taxonomy" id="905079"/>
    <lineage>
        <taxon>Eukaryota</taxon>
        <taxon>Cryptophyceae</taxon>
        <taxon>Pyrenomonadales</taxon>
        <taxon>Geminigeraceae</taxon>
        <taxon>Guillardia</taxon>
    </lineage>
</organism>
<proteinExistence type="predicted"/>
<dbReference type="GO" id="GO:0005634">
    <property type="term" value="C:nucleus"/>
    <property type="evidence" value="ECO:0007669"/>
    <property type="project" value="TreeGrafter"/>
</dbReference>
<reference evidence="8" key="3">
    <citation type="submission" date="2015-06" db="UniProtKB">
        <authorList>
            <consortium name="EnsemblProtists"/>
        </authorList>
    </citation>
    <scope>IDENTIFICATION</scope>
</reference>
<dbReference type="Pfam" id="PF09749">
    <property type="entry name" value="HVSL"/>
    <property type="match status" value="1"/>
</dbReference>
<dbReference type="KEGG" id="gtt:GUITHDRAFT_48966"/>
<dbReference type="OrthoDB" id="49151at2759"/>
<feature type="non-terminal residue" evidence="7">
    <location>
        <position position="150"/>
    </location>
</feature>
<dbReference type="PANTHER" id="PTHR13522:SF3">
    <property type="entry name" value="U6 SNRNA PHOSPHODIESTERASE 1"/>
    <property type="match status" value="1"/>
</dbReference>
<dbReference type="eggNOG" id="KOG3102">
    <property type="taxonomic scope" value="Eukaryota"/>
</dbReference>
<dbReference type="Gene3D" id="3.90.1140.10">
    <property type="entry name" value="Cyclic phosphodiesterase"/>
    <property type="match status" value="1"/>
</dbReference>
<keyword evidence="4" id="KW-0539">Nucleus</keyword>
<dbReference type="Proteomes" id="UP000011087">
    <property type="component" value="Unassembled WGS sequence"/>
</dbReference>
<feature type="non-terminal residue" evidence="7">
    <location>
        <position position="1"/>
    </location>
</feature>
<evidence type="ECO:0000256" key="6">
    <source>
        <dbReference type="ARBA" id="ARBA00030030"/>
    </source>
</evidence>
<evidence type="ECO:0000256" key="2">
    <source>
        <dbReference type="ARBA" id="ARBA00022801"/>
    </source>
</evidence>
<evidence type="ECO:0000256" key="4">
    <source>
        <dbReference type="ARBA" id="ARBA00023242"/>
    </source>
</evidence>
<dbReference type="STRING" id="905079.L1JYK3"/>
<sequence length="150" mass="17415">GRIRSFPHVEGNYAGFVFVSLKQVPELQTLAMQVFDNARKKLPSEVVLHRITLDEMHISLSRTLVVKRHQIQPLVNRLRKALHSIPSFHMKMSAVELLSNEEGTRSFVCMTVRPVEDEMLKIVKTTDEVLRSFKLQPYYEDMHFHASVAW</sequence>